<feature type="compositionally biased region" description="Polar residues" evidence="1">
    <location>
        <begin position="117"/>
        <end position="126"/>
    </location>
</feature>
<organism evidence="2 3">
    <name type="scientific">Burkholderia multivorans</name>
    <dbReference type="NCBI Taxonomy" id="87883"/>
    <lineage>
        <taxon>Bacteria</taxon>
        <taxon>Pseudomonadati</taxon>
        <taxon>Pseudomonadota</taxon>
        <taxon>Betaproteobacteria</taxon>
        <taxon>Burkholderiales</taxon>
        <taxon>Burkholderiaceae</taxon>
        <taxon>Burkholderia</taxon>
        <taxon>Burkholderia cepacia complex</taxon>
    </lineage>
</organism>
<accession>A0AB37AY86</accession>
<dbReference type="EMBL" id="PVFR01000017">
    <property type="protein sequence ID" value="PRE53128.1"/>
    <property type="molecule type" value="Genomic_DNA"/>
</dbReference>
<dbReference type="AlphaFoldDB" id="A0AB37AY86"/>
<dbReference type="RefSeq" id="WP_105776329.1">
    <property type="nucleotide sequence ID" value="NZ_JAHPOL010000009.1"/>
</dbReference>
<protein>
    <recommendedName>
        <fullName evidence="4">4Fe-4S Wbl-type domain-containing protein</fullName>
    </recommendedName>
</protein>
<proteinExistence type="predicted"/>
<reference evidence="2 3" key="1">
    <citation type="submission" date="2018-03" db="EMBL/GenBank/DDBJ databases">
        <authorList>
            <person name="Nguyen K."/>
            <person name="Fouts D."/>
            <person name="Sutton G."/>
        </authorList>
    </citation>
    <scope>NUCLEOTIDE SEQUENCE [LARGE SCALE GENOMIC DNA]</scope>
    <source>
        <strain evidence="2 3">AU14328</strain>
    </source>
</reference>
<feature type="region of interest" description="Disordered" evidence="1">
    <location>
        <begin position="92"/>
        <end position="126"/>
    </location>
</feature>
<evidence type="ECO:0000256" key="1">
    <source>
        <dbReference type="SAM" id="MobiDB-lite"/>
    </source>
</evidence>
<evidence type="ECO:0008006" key="4">
    <source>
        <dbReference type="Google" id="ProtNLM"/>
    </source>
</evidence>
<comment type="caution">
    <text evidence="2">The sequence shown here is derived from an EMBL/GenBank/DDBJ whole genome shotgun (WGS) entry which is preliminary data.</text>
</comment>
<gene>
    <name evidence="2" type="ORF">C6P99_06680</name>
</gene>
<name>A0AB37AY86_9BURK</name>
<sequence length="126" mass="14047">MKIDGVVIDRPRRPWFGQIDADTRNGKRQLLDTSDEPDEARVFNGIATVGDAACAGCSPSRDCPRFVHDESPVEPIIRAALSGILSSMRCVHPRMSSARRPSTAHRRIEADARRKTQPTTHTENRK</sequence>
<evidence type="ECO:0000313" key="2">
    <source>
        <dbReference type="EMBL" id="PRE53128.1"/>
    </source>
</evidence>
<dbReference type="Proteomes" id="UP000237811">
    <property type="component" value="Unassembled WGS sequence"/>
</dbReference>
<evidence type="ECO:0000313" key="3">
    <source>
        <dbReference type="Proteomes" id="UP000237811"/>
    </source>
</evidence>